<dbReference type="GO" id="GO:0070566">
    <property type="term" value="F:adenylyltransferase activity"/>
    <property type="evidence" value="ECO:0007669"/>
    <property type="project" value="TreeGrafter"/>
</dbReference>
<dbReference type="PANTHER" id="PTHR22754">
    <property type="entry name" value="DISCO-INTERACTING PROTEIN 2 DIP2 -RELATED"/>
    <property type="match status" value="1"/>
</dbReference>
<dbReference type="OrthoDB" id="3671040at2"/>
<feature type="domain" description="AMP-dependent synthetase/ligase" evidence="2">
    <location>
        <begin position="21"/>
        <end position="421"/>
    </location>
</feature>
<accession>A0A4U6QNV3</accession>
<dbReference type="AlphaFoldDB" id="A0A4U6QNV3"/>
<dbReference type="Pfam" id="PF00501">
    <property type="entry name" value="AMP-binding"/>
    <property type="match status" value="1"/>
</dbReference>
<dbReference type="GO" id="GO:0016874">
    <property type="term" value="F:ligase activity"/>
    <property type="evidence" value="ECO:0007669"/>
    <property type="project" value="UniProtKB-KW"/>
</dbReference>
<name>A0A4U6QNV3_9ACTN</name>
<comment type="caution">
    <text evidence="3">The sequence shown here is derived from an EMBL/GenBank/DDBJ whole genome shotgun (WGS) entry which is preliminary data.</text>
</comment>
<dbReference type="Gene3D" id="3.40.50.12780">
    <property type="entry name" value="N-terminal domain of ligase-like"/>
    <property type="match status" value="1"/>
</dbReference>
<dbReference type="GO" id="GO:0006633">
    <property type="term" value="P:fatty acid biosynthetic process"/>
    <property type="evidence" value="ECO:0007669"/>
    <property type="project" value="TreeGrafter"/>
</dbReference>
<evidence type="ECO:0000259" key="2">
    <source>
        <dbReference type="Pfam" id="PF00501"/>
    </source>
</evidence>
<proteinExistence type="inferred from homology"/>
<organism evidence="3 4">
    <name type="scientific">Nakamurella flava</name>
    <dbReference type="NCBI Taxonomy" id="2576308"/>
    <lineage>
        <taxon>Bacteria</taxon>
        <taxon>Bacillati</taxon>
        <taxon>Actinomycetota</taxon>
        <taxon>Actinomycetes</taxon>
        <taxon>Nakamurellales</taxon>
        <taxon>Nakamurellaceae</taxon>
        <taxon>Nakamurella</taxon>
    </lineage>
</organism>
<keyword evidence="4" id="KW-1185">Reference proteome</keyword>
<comment type="similarity">
    <text evidence="1">Belongs to the ATP-dependent AMP-binding enzyme family.</text>
</comment>
<evidence type="ECO:0000313" key="4">
    <source>
        <dbReference type="Proteomes" id="UP000306985"/>
    </source>
</evidence>
<gene>
    <name evidence="3" type="ORF">FDO65_09475</name>
</gene>
<dbReference type="EMBL" id="SZZH01000001">
    <property type="protein sequence ID" value="TKV61756.1"/>
    <property type="molecule type" value="Genomic_DNA"/>
</dbReference>
<evidence type="ECO:0000256" key="1">
    <source>
        <dbReference type="ARBA" id="ARBA00006432"/>
    </source>
</evidence>
<dbReference type="Gene3D" id="3.30.300.30">
    <property type="match status" value="1"/>
</dbReference>
<dbReference type="SUPFAM" id="SSF56801">
    <property type="entry name" value="Acetyl-CoA synthetase-like"/>
    <property type="match status" value="1"/>
</dbReference>
<protein>
    <submittedName>
        <fullName evidence="3">Long-chain fatty acid--CoA ligase</fullName>
    </submittedName>
</protein>
<dbReference type="PANTHER" id="PTHR22754:SF32">
    <property type="entry name" value="DISCO-INTERACTING PROTEIN 2"/>
    <property type="match status" value="1"/>
</dbReference>
<reference evidence="3 4" key="1">
    <citation type="submission" date="2019-05" db="EMBL/GenBank/DDBJ databases">
        <title>Nakamurella sp. N5BH11, whole genome shotgun sequence.</title>
        <authorList>
            <person name="Tuo L."/>
        </authorList>
    </citation>
    <scope>NUCLEOTIDE SEQUENCE [LARGE SCALE GENOMIC DNA]</scope>
    <source>
        <strain evidence="3 4">N5BH11</strain>
    </source>
</reference>
<dbReference type="GO" id="GO:0005886">
    <property type="term" value="C:plasma membrane"/>
    <property type="evidence" value="ECO:0007669"/>
    <property type="project" value="TreeGrafter"/>
</dbReference>
<dbReference type="InterPro" id="IPR042099">
    <property type="entry name" value="ANL_N_sf"/>
</dbReference>
<dbReference type="InterPro" id="IPR000873">
    <property type="entry name" value="AMP-dep_synth/lig_dom"/>
</dbReference>
<sequence>MSIFTAALRRAAAGDKGMVTGEPDRPLRRTWGEIHQLARSATGRLAAAGVRSGDAVAILAAQPVDVAPIAQGAWLVGASVTMLHQPTARTDMRHYLPETAAVLRVIRARAVVLGAPFDGPAFADAVGQLRASGVLVFTVADLTAPGEVTVPDVEVGEDATALLQLTSGSTATPKAVRISHGNVWANLEAMCAAADIGPSDVMVSWLPLFHDMGMVGFLTLPMSRGIEVVSVTPSDFLSSPALWPELISRYGGSVTAAPNFAYALTARVLARAARTRADGADAPALDLSTLRFALNGAEPVDVDAVKAFLAAGAAFGLPSTAMVPAYGMAEATLGVSFHPWGTPLQVDTVDGRSVEHERRAVSVAPDAPEPAQPRRYPVLGPPLPGIEVRVCGPEGPSGPDRAEREVGTLFLRGAAVTDTYFTVDGPVPTRAADGWLDTGDLGYLVDGRIVICGRAKDVIIMGGRNIYPTDIERVAEAVDGVRAGNAVAVRWTTPGGRESFAVGVESRAAGGSGSPEEVEGIVAAVRSAVTTAVGARPALVRVLPPGTLPKTPSGKIKRAAASALLAADDPQG</sequence>
<dbReference type="Proteomes" id="UP000306985">
    <property type="component" value="Unassembled WGS sequence"/>
</dbReference>
<dbReference type="RefSeq" id="WP_137449061.1">
    <property type="nucleotide sequence ID" value="NZ_SZZH01000001.1"/>
</dbReference>
<keyword evidence="3" id="KW-0436">Ligase</keyword>
<evidence type="ECO:0000313" key="3">
    <source>
        <dbReference type="EMBL" id="TKV61756.1"/>
    </source>
</evidence>
<dbReference type="InterPro" id="IPR045851">
    <property type="entry name" value="AMP-bd_C_sf"/>
</dbReference>
<dbReference type="NCBIfam" id="NF005850">
    <property type="entry name" value="PRK07768.1"/>
    <property type="match status" value="1"/>
</dbReference>